<name>A0A2Z4GGG3_9BACT</name>
<evidence type="ECO:0000313" key="2">
    <source>
        <dbReference type="EMBL" id="AWW00483.1"/>
    </source>
</evidence>
<accession>A0A2Z4GGG3</accession>
<feature type="signal peptide" evidence="1">
    <location>
        <begin position="1"/>
        <end position="21"/>
    </location>
</feature>
<dbReference type="PROSITE" id="PS51257">
    <property type="entry name" value="PROKAR_LIPOPROTEIN"/>
    <property type="match status" value="1"/>
</dbReference>
<reference evidence="2 3" key="1">
    <citation type="submission" date="2018-05" db="EMBL/GenBank/DDBJ databases">
        <title>Complete genome sequence of Arcticibacterium luteifluviistationis SM1504T, a cytophagaceae bacterium isolated from Arctic surface seawater.</title>
        <authorList>
            <person name="Li Y."/>
            <person name="Qin Q.-L."/>
        </authorList>
    </citation>
    <scope>NUCLEOTIDE SEQUENCE [LARGE SCALE GENOMIC DNA]</scope>
    <source>
        <strain evidence="2 3">SM1504</strain>
    </source>
</reference>
<dbReference type="AlphaFoldDB" id="A0A2Z4GGG3"/>
<gene>
    <name evidence="2" type="ORF">DJ013_20790</name>
</gene>
<sequence length="319" mass="36560">MKSIKLLFLIITAALAFQACRVNKPITSEMKLTEVYVESGNINPSTLNFSSNGHFNSSHSVIGLIDSTADCVNSNGYMAKDNYVYVFEGGAIPNKIIKMGPFLRYLFFKKARWTNNYNYNLPFDAEICKDEPNKHYYFRLAGNTLRQEATIRGEKVYRFKEDIVEENYTEILNTMKFLKDRKSPINYHSLLRLNPSVFKMESTRPGLIVNTDSGTIDLSNSSETPLGSVDKILFKSNNPRIKSFRFRTIYKQLNPQIQNRYFDQNGDVIDFSAWLSYLQGNVFLKYNEKTVKGYTCLKCSHNNPSIRGEDSNPPPGMMP</sequence>
<proteinExistence type="predicted"/>
<dbReference type="Proteomes" id="UP000249873">
    <property type="component" value="Chromosome"/>
</dbReference>
<dbReference type="RefSeq" id="WP_111373849.1">
    <property type="nucleotide sequence ID" value="NZ_CP029480.1"/>
</dbReference>
<feature type="chain" id="PRO_5016277166" description="DUF4249 domain-containing protein" evidence="1">
    <location>
        <begin position="22"/>
        <end position="319"/>
    </location>
</feature>
<dbReference type="KEGG" id="als:DJ013_20790"/>
<evidence type="ECO:0000256" key="1">
    <source>
        <dbReference type="SAM" id="SignalP"/>
    </source>
</evidence>
<keyword evidence="1" id="KW-0732">Signal</keyword>
<keyword evidence="3" id="KW-1185">Reference proteome</keyword>
<evidence type="ECO:0000313" key="3">
    <source>
        <dbReference type="Proteomes" id="UP000249873"/>
    </source>
</evidence>
<evidence type="ECO:0008006" key="4">
    <source>
        <dbReference type="Google" id="ProtNLM"/>
    </source>
</evidence>
<organism evidence="2 3">
    <name type="scientific">Arcticibacterium luteifluviistationis</name>
    <dbReference type="NCBI Taxonomy" id="1784714"/>
    <lineage>
        <taxon>Bacteria</taxon>
        <taxon>Pseudomonadati</taxon>
        <taxon>Bacteroidota</taxon>
        <taxon>Cytophagia</taxon>
        <taxon>Cytophagales</taxon>
        <taxon>Leadbetterellaceae</taxon>
        <taxon>Arcticibacterium</taxon>
    </lineage>
</organism>
<dbReference type="EMBL" id="CP029480">
    <property type="protein sequence ID" value="AWW00483.1"/>
    <property type="molecule type" value="Genomic_DNA"/>
</dbReference>
<protein>
    <recommendedName>
        <fullName evidence="4">DUF4249 domain-containing protein</fullName>
    </recommendedName>
</protein>